<evidence type="ECO:0000256" key="2">
    <source>
        <dbReference type="ARBA" id="ARBA00023274"/>
    </source>
</evidence>
<dbReference type="GO" id="GO:0005840">
    <property type="term" value="C:ribosome"/>
    <property type="evidence" value="ECO:0007669"/>
    <property type="project" value="UniProtKB-KW"/>
</dbReference>
<comment type="caution">
    <text evidence="3">The sequence shown here is derived from an EMBL/GenBank/DDBJ whole genome shotgun (WGS) entry which is preliminary data.</text>
</comment>
<accession>A0A7X5HWU8</accession>
<evidence type="ECO:0000256" key="1">
    <source>
        <dbReference type="ARBA" id="ARBA00022980"/>
    </source>
</evidence>
<protein>
    <submittedName>
        <fullName evidence="3">RNA-binding protein</fullName>
    </submittedName>
</protein>
<dbReference type="CDD" id="cd06088">
    <property type="entry name" value="KOW_RPL14"/>
    <property type="match status" value="1"/>
</dbReference>
<reference evidence="3 4" key="1">
    <citation type="submission" date="2020-01" db="EMBL/GenBank/DDBJ databases">
        <title>Anaeroalcalibacter tamaniensis gen. nov., sp. nov., moderately halophilic strictly anaerobic fermenter bacterium from mud volcano of Taman peninsula.</title>
        <authorList>
            <person name="Frolova A."/>
            <person name="Merkel A.Y."/>
            <person name="Slobodkin A.I."/>
        </authorList>
    </citation>
    <scope>NUCLEOTIDE SEQUENCE [LARGE SCALE GENOMIC DNA]</scope>
    <source>
        <strain evidence="3 4">F-3ap</strain>
    </source>
</reference>
<dbReference type="AlphaFoldDB" id="A0A7X5HWU8"/>
<keyword evidence="2" id="KW-0687">Ribonucleoprotein</keyword>
<evidence type="ECO:0000313" key="3">
    <source>
        <dbReference type="EMBL" id="NDL68135.1"/>
    </source>
</evidence>
<evidence type="ECO:0000313" key="4">
    <source>
        <dbReference type="Proteomes" id="UP000461585"/>
    </source>
</evidence>
<sequence>MDFEFGQVVISKAGRDKGKTYMVDAVEGEYLFLVDGEARRLDNPKKKKMKHVQPMHMVLEGLKAKHENEEKISNAEIRNQLFELQQVPRQ</sequence>
<gene>
    <name evidence="3" type="ORF">GXN74_10320</name>
</gene>
<dbReference type="InterPro" id="IPR014722">
    <property type="entry name" value="Rib_uL2_dom2"/>
</dbReference>
<organism evidence="3 4">
    <name type="scientific">Anaerotalea alkaliphila</name>
    <dbReference type="NCBI Taxonomy" id="2662126"/>
    <lineage>
        <taxon>Bacteria</taxon>
        <taxon>Bacillati</taxon>
        <taxon>Bacillota</taxon>
        <taxon>Clostridia</taxon>
        <taxon>Eubacteriales</taxon>
        <taxon>Anaerotalea</taxon>
    </lineage>
</organism>
<dbReference type="InterPro" id="IPR041985">
    <property type="entry name" value="Ribosomal_eL14_KOW"/>
</dbReference>
<dbReference type="GO" id="GO:1990904">
    <property type="term" value="C:ribonucleoprotein complex"/>
    <property type="evidence" value="ECO:0007669"/>
    <property type="project" value="UniProtKB-KW"/>
</dbReference>
<dbReference type="Proteomes" id="UP000461585">
    <property type="component" value="Unassembled WGS sequence"/>
</dbReference>
<keyword evidence="1" id="KW-0689">Ribosomal protein</keyword>
<dbReference type="InterPro" id="IPR008991">
    <property type="entry name" value="Translation_prot_SH3-like_sf"/>
</dbReference>
<keyword evidence="4" id="KW-1185">Reference proteome</keyword>
<name>A0A7X5HWU8_9FIRM</name>
<proteinExistence type="predicted"/>
<dbReference type="EMBL" id="JAAEEH010000028">
    <property type="protein sequence ID" value="NDL68135.1"/>
    <property type="molecule type" value="Genomic_DNA"/>
</dbReference>
<dbReference type="Gene3D" id="2.30.30.30">
    <property type="match status" value="1"/>
</dbReference>
<dbReference type="SUPFAM" id="SSF50104">
    <property type="entry name" value="Translation proteins SH3-like domain"/>
    <property type="match status" value="1"/>
</dbReference>